<evidence type="ECO:0000256" key="1">
    <source>
        <dbReference type="SAM" id="MobiDB-lite"/>
    </source>
</evidence>
<dbReference type="AlphaFoldDB" id="A0A9Q8LD75"/>
<dbReference type="RefSeq" id="XP_047759586.1">
    <property type="nucleotide sequence ID" value="XM_047907200.1"/>
</dbReference>
<dbReference type="PANTHER" id="PTHR42030:SF1">
    <property type="entry name" value="DRBM DOMAIN-CONTAINING PROTEIN"/>
    <property type="match status" value="1"/>
</dbReference>
<name>A0A9Q8LD75_PASFU</name>
<protein>
    <recommendedName>
        <fullName evidence="4">DRBM domain-containing protein</fullName>
    </recommendedName>
</protein>
<dbReference type="OrthoDB" id="5418749at2759"/>
<dbReference type="EMBL" id="CP090165">
    <property type="protein sequence ID" value="UJO15220.1"/>
    <property type="molecule type" value="Genomic_DNA"/>
</dbReference>
<feature type="region of interest" description="Disordered" evidence="1">
    <location>
        <begin position="1"/>
        <end position="20"/>
    </location>
</feature>
<feature type="compositionally biased region" description="Polar residues" evidence="1">
    <location>
        <begin position="1"/>
        <end position="14"/>
    </location>
</feature>
<organism evidence="2 3">
    <name type="scientific">Passalora fulva</name>
    <name type="common">Tomato leaf mold</name>
    <name type="synonym">Cladosporium fulvum</name>
    <dbReference type="NCBI Taxonomy" id="5499"/>
    <lineage>
        <taxon>Eukaryota</taxon>
        <taxon>Fungi</taxon>
        <taxon>Dikarya</taxon>
        <taxon>Ascomycota</taxon>
        <taxon>Pezizomycotina</taxon>
        <taxon>Dothideomycetes</taxon>
        <taxon>Dothideomycetidae</taxon>
        <taxon>Mycosphaerellales</taxon>
        <taxon>Mycosphaerellaceae</taxon>
        <taxon>Fulvia</taxon>
    </lineage>
</organism>
<keyword evidence="3" id="KW-1185">Reference proteome</keyword>
<dbReference type="SUPFAM" id="SSF54768">
    <property type="entry name" value="dsRNA-binding domain-like"/>
    <property type="match status" value="1"/>
</dbReference>
<reference evidence="2" key="1">
    <citation type="submission" date="2021-12" db="EMBL/GenBank/DDBJ databases">
        <authorList>
            <person name="Zaccaron A."/>
            <person name="Stergiopoulos I."/>
        </authorList>
    </citation>
    <scope>NUCLEOTIDE SEQUENCE</scope>
    <source>
        <strain evidence="2">Race5_Kim</strain>
    </source>
</reference>
<proteinExistence type="predicted"/>
<accession>A0A9Q8LD75</accession>
<dbReference type="Gene3D" id="3.30.160.20">
    <property type="match status" value="1"/>
</dbReference>
<reference evidence="2" key="2">
    <citation type="journal article" date="2022" name="Microb. Genom.">
        <title>A chromosome-scale genome assembly of the tomato pathogen Cladosporium fulvum reveals a compartmentalized genome architecture and the presence of a dispensable chromosome.</title>
        <authorList>
            <person name="Zaccaron A.Z."/>
            <person name="Chen L.H."/>
            <person name="Samaras A."/>
            <person name="Stergiopoulos I."/>
        </authorList>
    </citation>
    <scope>NUCLEOTIDE SEQUENCE</scope>
    <source>
        <strain evidence="2">Race5_Kim</strain>
    </source>
</reference>
<evidence type="ECO:0000313" key="3">
    <source>
        <dbReference type="Proteomes" id="UP000756132"/>
    </source>
</evidence>
<evidence type="ECO:0000313" key="2">
    <source>
        <dbReference type="EMBL" id="UJO15220.1"/>
    </source>
</evidence>
<sequence>MSSGGSSRSPNAQDAPSPHQERLINFCRSQGVRAPNFQIVSDRRGGRTAWSCMVTVHGQNIQARFWYDGQYVNNAREDAAEKALQLLGVYRAPPSQQPAHLQQQAGQMYVGSS</sequence>
<dbReference type="Proteomes" id="UP000756132">
    <property type="component" value="Chromosome 3"/>
</dbReference>
<dbReference type="CDD" id="cd00048">
    <property type="entry name" value="DSRM_SF"/>
    <property type="match status" value="1"/>
</dbReference>
<dbReference type="GeneID" id="71987930"/>
<dbReference type="PANTHER" id="PTHR42030">
    <property type="entry name" value="DRBM DOMAIN-CONTAINING PROTEIN"/>
    <property type="match status" value="1"/>
</dbReference>
<evidence type="ECO:0008006" key="4">
    <source>
        <dbReference type="Google" id="ProtNLM"/>
    </source>
</evidence>
<gene>
    <name evidence="2" type="ORF">CLAFUR5_08052</name>
</gene>
<dbReference type="KEGG" id="ffu:CLAFUR5_08052"/>